<protein>
    <submittedName>
        <fullName evidence="1">Uncharacterized protein</fullName>
    </submittedName>
</protein>
<evidence type="ECO:0000313" key="1">
    <source>
        <dbReference type="EMBL" id="KTC95545.1"/>
    </source>
</evidence>
<organism evidence="1 3">
    <name type="scientific">Legionella feeleii</name>
    <dbReference type="NCBI Taxonomy" id="453"/>
    <lineage>
        <taxon>Bacteria</taxon>
        <taxon>Pseudomonadati</taxon>
        <taxon>Pseudomonadota</taxon>
        <taxon>Gammaproteobacteria</taxon>
        <taxon>Legionellales</taxon>
        <taxon>Legionellaceae</taxon>
        <taxon>Legionella</taxon>
    </lineage>
</organism>
<evidence type="ECO:0000313" key="3">
    <source>
        <dbReference type="Proteomes" id="UP000054698"/>
    </source>
</evidence>
<dbReference type="STRING" id="453.Lfee_3210"/>
<dbReference type="RefSeq" id="WP_058447989.1">
    <property type="nucleotide sequence ID" value="NZ_CAAAHT010000029.1"/>
</dbReference>
<sequence>MKNISLLGSLITGLSNTVTTKKDALKNYGKKTIHPTAQVIQCKKLNSLLQELGIEQDLRAKIMEKAKNSKVGDDFSRAIKILSCLKAHGLKGYSANEFLKGAHFKIKDGGTLYRELAKIEGAQVRFSSHFASTKVGKEMGINCGRILPEVLFLQSTQVQGSNFSHFQAEASPWRMDKSSPWTLLPNRETLQTSEHLTDSAYYFINKKISEWLSKPVLNLGPYGWSIHNDANPITSYDYAGPTDIEDLGDLGDLDELANALTHPVGDVLDEIEDNEFKPTMG</sequence>
<dbReference type="PATRIC" id="fig|453.4.peg.3495"/>
<name>A0A0W0TIY8_9GAMM</name>
<dbReference type="OrthoDB" id="5140890at2"/>
<dbReference type="EMBL" id="UASS01000040">
    <property type="protein sequence ID" value="SPX62730.1"/>
    <property type="molecule type" value="Genomic_DNA"/>
</dbReference>
<reference evidence="1 3" key="1">
    <citation type="submission" date="2015-11" db="EMBL/GenBank/DDBJ databases">
        <title>Genomic analysis of 38 Legionella species identifies large and diverse effector repertoires.</title>
        <authorList>
            <person name="Burstein D."/>
            <person name="Amaro F."/>
            <person name="Zusman T."/>
            <person name="Lifshitz Z."/>
            <person name="Cohen O."/>
            <person name="Gilbert J.A."/>
            <person name="Pupko T."/>
            <person name="Shuman H.A."/>
            <person name="Segal G."/>
        </authorList>
    </citation>
    <scope>NUCLEOTIDE SEQUENCE [LARGE SCALE GENOMIC DNA]</scope>
    <source>
        <strain evidence="1 3">WO-44C</strain>
    </source>
</reference>
<proteinExistence type="predicted"/>
<keyword evidence="3" id="KW-1185">Reference proteome</keyword>
<dbReference type="EMBL" id="LNYB01000085">
    <property type="protein sequence ID" value="KTC95545.1"/>
    <property type="molecule type" value="Genomic_DNA"/>
</dbReference>
<reference evidence="2 4" key="2">
    <citation type="submission" date="2018-06" db="EMBL/GenBank/DDBJ databases">
        <authorList>
            <consortium name="Pathogen Informatics"/>
            <person name="Doyle S."/>
        </authorList>
    </citation>
    <scope>NUCLEOTIDE SEQUENCE [LARGE SCALE GENOMIC DNA]</scope>
    <source>
        <strain evidence="2 4">NCTC12022</strain>
    </source>
</reference>
<evidence type="ECO:0000313" key="4">
    <source>
        <dbReference type="Proteomes" id="UP000251942"/>
    </source>
</evidence>
<gene>
    <name evidence="1" type="ORF">Lfee_3210</name>
    <name evidence="2" type="ORF">NCTC12022_03495</name>
</gene>
<evidence type="ECO:0000313" key="2">
    <source>
        <dbReference type="EMBL" id="SPX62730.1"/>
    </source>
</evidence>
<dbReference type="Proteomes" id="UP000251942">
    <property type="component" value="Unassembled WGS sequence"/>
</dbReference>
<accession>A0A0W0TIY8</accession>
<dbReference type="Proteomes" id="UP000054698">
    <property type="component" value="Unassembled WGS sequence"/>
</dbReference>
<dbReference type="AlphaFoldDB" id="A0A0W0TIY8"/>